<comment type="caution">
    <text evidence="1">The sequence shown here is derived from an EMBL/GenBank/DDBJ whole genome shotgun (WGS) entry which is preliminary data.</text>
</comment>
<protein>
    <submittedName>
        <fullName evidence="1">Uncharacterized protein</fullName>
    </submittedName>
</protein>
<keyword evidence="2" id="KW-1185">Reference proteome</keyword>
<organism evidence="1 2">
    <name type="scientific">Endocarpon pusillum</name>
    <dbReference type="NCBI Taxonomy" id="364733"/>
    <lineage>
        <taxon>Eukaryota</taxon>
        <taxon>Fungi</taxon>
        <taxon>Dikarya</taxon>
        <taxon>Ascomycota</taxon>
        <taxon>Pezizomycotina</taxon>
        <taxon>Eurotiomycetes</taxon>
        <taxon>Chaetothyriomycetidae</taxon>
        <taxon>Verrucariales</taxon>
        <taxon>Verrucariaceae</taxon>
        <taxon>Endocarpon</taxon>
    </lineage>
</organism>
<dbReference type="EMBL" id="JAACFV010000130">
    <property type="protein sequence ID" value="KAF7504699.1"/>
    <property type="molecule type" value="Genomic_DNA"/>
</dbReference>
<dbReference type="Proteomes" id="UP000606974">
    <property type="component" value="Unassembled WGS sequence"/>
</dbReference>
<evidence type="ECO:0000313" key="2">
    <source>
        <dbReference type="Proteomes" id="UP000606974"/>
    </source>
</evidence>
<evidence type="ECO:0000313" key="1">
    <source>
        <dbReference type="EMBL" id="KAF7504699.1"/>
    </source>
</evidence>
<gene>
    <name evidence="1" type="ORF">GJ744_001980</name>
</gene>
<name>A0A8H7DZ61_9EURO</name>
<reference evidence="1" key="1">
    <citation type="submission" date="2020-02" db="EMBL/GenBank/DDBJ databases">
        <authorList>
            <person name="Palmer J.M."/>
        </authorList>
    </citation>
    <scope>NUCLEOTIDE SEQUENCE</scope>
    <source>
        <strain evidence="1">EPUS1.4</strain>
        <tissue evidence="1">Thallus</tissue>
    </source>
</reference>
<sequence length="137" mass="15180">MQAVGQRFVRETTDSINPGLRLVRDHVTPSQNHISPSCFHVNDGCAGGVNVNVIMANLSQTTIVAKSCKHAQLFQTLERVFDAPSQNIPDRTQGAFSTQSIKDLRTQTENYIPLDIFRKQTCHSEPFCLVDGRGPPD</sequence>
<accession>A0A8H7DZ61</accession>
<proteinExistence type="predicted"/>
<dbReference type="AlphaFoldDB" id="A0A8H7DZ61"/>